<sequence length="302" mass="33771">MIREILKFKPDVVHCHDLVTVPVGLKVKKIIGAKVVYDSHEIFTKLSHATPIWEWWFHRVEEKISHKIDGFVTINKSIADYLKKEYPALPEPVLVKNATKFNGGRGAYDGRLHKATGLPLDQKILLYQGGYSPHRGLIQLVKAGGLLPQGWTLVLMGWGGLEEDLRQMAHQVDPEGVRIKFIPPAPQTELVCWSAGATLGVIPYENISLNHWYCTPNKLWEYPAAGVPILCSPFPELSAVVEAFGVGALLNDPVTPEAIAAAVANMTAEDVQKQVESCWEFIRKDNWGVYERNLIDLYRSAL</sequence>
<evidence type="ECO:0000259" key="2">
    <source>
        <dbReference type="Pfam" id="PF13439"/>
    </source>
</evidence>
<name>A0A1L3GL87_9BACT</name>
<dbReference type="Pfam" id="PF13692">
    <property type="entry name" value="Glyco_trans_1_4"/>
    <property type="match status" value="1"/>
</dbReference>
<dbReference type="KEGG" id="pef:A7E78_01550"/>
<dbReference type="Proteomes" id="UP000182517">
    <property type="component" value="Chromosome"/>
</dbReference>
<keyword evidence="4" id="KW-1185">Reference proteome</keyword>
<dbReference type="AlphaFoldDB" id="A0A1L3GL87"/>
<accession>A0A1L3GL87</accession>
<reference evidence="3 4" key="1">
    <citation type="journal article" date="2017" name="Genome Announc.">
        <title>Complete Genome Sequences of Two Acetylene-Fermenting Pelobacter acetylenicus Strains.</title>
        <authorList>
            <person name="Sutton J.M."/>
            <person name="Baesman S.M."/>
            <person name="Fierst J.L."/>
            <person name="Poret-Peterson A.T."/>
            <person name="Oremland R.S."/>
            <person name="Dunlap D.S."/>
            <person name="Akob D.M."/>
        </authorList>
    </citation>
    <scope>NUCLEOTIDE SEQUENCE [LARGE SCALE GENOMIC DNA]</scope>
    <source>
        <strain evidence="3 4">SFB93</strain>
    </source>
</reference>
<dbReference type="GO" id="GO:0009103">
    <property type="term" value="P:lipopolysaccharide biosynthetic process"/>
    <property type="evidence" value="ECO:0007669"/>
    <property type="project" value="TreeGrafter"/>
</dbReference>
<dbReference type="PANTHER" id="PTHR46401">
    <property type="entry name" value="GLYCOSYLTRANSFERASE WBBK-RELATED"/>
    <property type="match status" value="1"/>
</dbReference>
<dbReference type="GO" id="GO:0016757">
    <property type="term" value="F:glycosyltransferase activity"/>
    <property type="evidence" value="ECO:0007669"/>
    <property type="project" value="UniProtKB-ARBA"/>
</dbReference>
<feature type="domain" description="Glycosyltransferase subfamily 4-like N-terminal" evidence="2">
    <location>
        <begin position="2"/>
        <end position="93"/>
    </location>
</feature>
<gene>
    <name evidence="3" type="ORF">A7E78_01550</name>
</gene>
<keyword evidence="1" id="KW-0808">Transferase</keyword>
<dbReference type="OrthoDB" id="5490313at2"/>
<protein>
    <recommendedName>
        <fullName evidence="2">Glycosyltransferase subfamily 4-like N-terminal domain-containing protein</fullName>
    </recommendedName>
</protein>
<evidence type="ECO:0000313" key="4">
    <source>
        <dbReference type="Proteomes" id="UP000182517"/>
    </source>
</evidence>
<dbReference type="PANTHER" id="PTHR46401:SF2">
    <property type="entry name" value="GLYCOSYLTRANSFERASE WBBK-RELATED"/>
    <property type="match status" value="1"/>
</dbReference>
<dbReference type="EMBL" id="CP015519">
    <property type="protein sequence ID" value="APG26660.1"/>
    <property type="molecule type" value="Genomic_DNA"/>
</dbReference>
<proteinExistence type="predicted"/>
<dbReference type="STRING" id="1842532.A7E78_01550"/>
<organism evidence="3 4">
    <name type="scientific">Syntrophotalea acetylenivorans</name>
    <dbReference type="NCBI Taxonomy" id="1842532"/>
    <lineage>
        <taxon>Bacteria</taxon>
        <taxon>Pseudomonadati</taxon>
        <taxon>Thermodesulfobacteriota</taxon>
        <taxon>Desulfuromonadia</taxon>
        <taxon>Desulfuromonadales</taxon>
        <taxon>Syntrophotaleaceae</taxon>
        <taxon>Syntrophotalea</taxon>
    </lineage>
</organism>
<dbReference type="SUPFAM" id="SSF53756">
    <property type="entry name" value="UDP-Glycosyltransferase/glycogen phosphorylase"/>
    <property type="match status" value="1"/>
</dbReference>
<evidence type="ECO:0000313" key="3">
    <source>
        <dbReference type="EMBL" id="APG26660.1"/>
    </source>
</evidence>
<dbReference type="InterPro" id="IPR028098">
    <property type="entry name" value="Glyco_trans_4-like_N"/>
</dbReference>
<dbReference type="Pfam" id="PF13439">
    <property type="entry name" value="Glyco_transf_4"/>
    <property type="match status" value="1"/>
</dbReference>
<evidence type="ECO:0000256" key="1">
    <source>
        <dbReference type="ARBA" id="ARBA00022679"/>
    </source>
</evidence>
<dbReference type="Gene3D" id="3.40.50.2000">
    <property type="entry name" value="Glycogen Phosphorylase B"/>
    <property type="match status" value="2"/>
</dbReference>